<dbReference type="EMBL" id="BONZ01000041">
    <property type="protein sequence ID" value="GIH16290.1"/>
    <property type="molecule type" value="Genomic_DNA"/>
</dbReference>
<keyword evidence="6" id="KW-0046">Antibiotic resistance</keyword>
<gene>
    <name evidence="9" type="ORF">Raf01_44620</name>
</gene>
<dbReference type="Pfam" id="PF00005">
    <property type="entry name" value="ABC_tran"/>
    <property type="match status" value="1"/>
</dbReference>
<sequence>MARDGSAVNAIEVRDLVKRYRGGTADAVGGVSFDVPYGEFFCLLGPNGAGKTTVVSILTTTLIPSGGQARIAGHDLATRQSLVRRNIGIVFQQPSLDLNLTAEENIRLHAVLYGRYPWRPLYRMMPAAYRRQVSDLAAVLGLTGVLHRRTRILSGGMRRRLEIARALTHRPRVLFLDEPTVGLDPDSRRAVWSYLEQVRRQDGTTIFLTTHYLQEAESAGAVCVLAGGRVVERGRPADLKARHTRPELVLDARDRDALRRELLRLGLPVRSGPASDVPPSDGPASDGAVSGDPVSGGPATPGTSADGAGAPDGGAVGDGAALRVPLDGRSAQDIVRSLESELTRLHIAQPTLEDAYLRLIGHAARTGADR</sequence>
<proteinExistence type="inferred from homology"/>
<dbReference type="GO" id="GO:0005524">
    <property type="term" value="F:ATP binding"/>
    <property type="evidence" value="ECO:0007669"/>
    <property type="project" value="UniProtKB-KW"/>
</dbReference>
<organism evidence="9 10">
    <name type="scientific">Rugosimonospora africana</name>
    <dbReference type="NCBI Taxonomy" id="556532"/>
    <lineage>
        <taxon>Bacteria</taxon>
        <taxon>Bacillati</taxon>
        <taxon>Actinomycetota</taxon>
        <taxon>Actinomycetes</taxon>
        <taxon>Micromonosporales</taxon>
        <taxon>Micromonosporaceae</taxon>
        <taxon>Rugosimonospora</taxon>
    </lineage>
</organism>
<protein>
    <submittedName>
        <fullName evidence="9">ABC transporter ATP-binding protein</fullName>
    </submittedName>
</protein>
<evidence type="ECO:0000256" key="7">
    <source>
        <dbReference type="SAM" id="MobiDB-lite"/>
    </source>
</evidence>
<dbReference type="SUPFAM" id="SSF52540">
    <property type="entry name" value="P-loop containing nucleoside triphosphate hydrolases"/>
    <property type="match status" value="1"/>
</dbReference>
<keyword evidence="5 9" id="KW-0067">ATP-binding</keyword>
<dbReference type="PROSITE" id="PS50893">
    <property type="entry name" value="ABC_TRANSPORTER_2"/>
    <property type="match status" value="1"/>
</dbReference>
<dbReference type="InterPro" id="IPR027417">
    <property type="entry name" value="P-loop_NTPase"/>
</dbReference>
<evidence type="ECO:0000256" key="6">
    <source>
        <dbReference type="ARBA" id="ARBA00023251"/>
    </source>
</evidence>
<comment type="similarity">
    <text evidence="2">Belongs to the ABC transporter superfamily.</text>
</comment>
<dbReference type="PANTHER" id="PTHR42711:SF5">
    <property type="entry name" value="ABC TRANSPORTER ATP-BINDING PROTEIN NATA"/>
    <property type="match status" value="1"/>
</dbReference>
<evidence type="ECO:0000256" key="5">
    <source>
        <dbReference type="ARBA" id="ARBA00022840"/>
    </source>
</evidence>
<dbReference type="InterPro" id="IPR017871">
    <property type="entry name" value="ABC_transporter-like_CS"/>
</dbReference>
<evidence type="ECO:0000259" key="8">
    <source>
        <dbReference type="PROSITE" id="PS50893"/>
    </source>
</evidence>
<evidence type="ECO:0000256" key="1">
    <source>
        <dbReference type="ARBA" id="ARBA00004202"/>
    </source>
</evidence>
<evidence type="ECO:0000256" key="3">
    <source>
        <dbReference type="ARBA" id="ARBA00022448"/>
    </source>
</evidence>
<dbReference type="Proteomes" id="UP000642748">
    <property type="component" value="Unassembled WGS sequence"/>
</dbReference>
<evidence type="ECO:0000313" key="9">
    <source>
        <dbReference type="EMBL" id="GIH16290.1"/>
    </source>
</evidence>
<dbReference type="GO" id="GO:0005886">
    <property type="term" value="C:plasma membrane"/>
    <property type="evidence" value="ECO:0007669"/>
    <property type="project" value="UniProtKB-SubCell"/>
</dbReference>
<reference evidence="9" key="1">
    <citation type="submission" date="2021-01" db="EMBL/GenBank/DDBJ databases">
        <title>Whole genome shotgun sequence of Rugosimonospora africana NBRC 104875.</title>
        <authorList>
            <person name="Komaki H."/>
            <person name="Tamura T."/>
        </authorList>
    </citation>
    <scope>NUCLEOTIDE SEQUENCE</scope>
    <source>
        <strain evidence="9">NBRC 104875</strain>
    </source>
</reference>
<dbReference type="PANTHER" id="PTHR42711">
    <property type="entry name" value="ABC TRANSPORTER ATP-BINDING PROTEIN"/>
    <property type="match status" value="1"/>
</dbReference>
<dbReference type="GO" id="GO:0046677">
    <property type="term" value="P:response to antibiotic"/>
    <property type="evidence" value="ECO:0007669"/>
    <property type="project" value="UniProtKB-KW"/>
</dbReference>
<dbReference type="GO" id="GO:0016887">
    <property type="term" value="F:ATP hydrolysis activity"/>
    <property type="evidence" value="ECO:0007669"/>
    <property type="project" value="InterPro"/>
</dbReference>
<evidence type="ECO:0000256" key="2">
    <source>
        <dbReference type="ARBA" id="ARBA00005417"/>
    </source>
</evidence>
<keyword evidence="10" id="KW-1185">Reference proteome</keyword>
<comment type="caution">
    <text evidence="9">The sequence shown here is derived from an EMBL/GenBank/DDBJ whole genome shotgun (WGS) entry which is preliminary data.</text>
</comment>
<feature type="region of interest" description="Disordered" evidence="7">
    <location>
        <begin position="269"/>
        <end position="321"/>
    </location>
</feature>
<dbReference type="InterPro" id="IPR050763">
    <property type="entry name" value="ABC_transporter_ATP-binding"/>
</dbReference>
<feature type="domain" description="ABC transporter" evidence="8">
    <location>
        <begin position="11"/>
        <end position="252"/>
    </location>
</feature>
<accession>A0A8J3QRR5</accession>
<dbReference type="PROSITE" id="PS00211">
    <property type="entry name" value="ABC_TRANSPORTER_1"/>
    <property type="match status" value="1"/>
</dbReference>
<dbReference type="AlphaFoldDB" id="A0A8J3QRR5"/>
<evidence type="ECO:0000256" key="4">
    <source>
        <dbReference type="ARBA" id="ARBA00022741"/>
    </source>
</evidence>
<evidence type="ECO:0000313" key="10">
    <source>
        <dbReference type="Proteomes" id="UP000642748"/>
    </source>
</evidence>
<dbReference type="InterPro" id="IPR003439">
    <property type="entry name" value="ABC_transporter-like_ATP-bd"/>
</dbReference>
<name>A0A8J3QRR5_9ACTN</name>
<feature type="compositionally biased region" description="Low complexity" evidence="7">
    <location>
        <begin position="296"/>
        <end position="309"/>
    </location>
</feature>
<dbReference type="InterPro" id="IPR003593">
    <property type="entry name" value="AAA+_ATPase"/>
</dbReference>
<keyword evidence="4" id="KW-0547">Nucleotide-binding</keyword>
<keyword evidence="3" id="KW-0813">Transport</keyword>
<dbReference type="Gene3D" id="3.40.50.300">
    <property type="entry name" value="P-loop containing nucleotide triphosphate hydrolases"/>
    <property type="match status" value="1"/>
</dbReference>
<dbReference type="SMART" id="SM00382">
    <property type="entry name" value="AAA"/>
    <property type="match status" value="1"/>
</dbReference>
<comment type="subcellular location">
    <subcellularLocation>
        <location evidence="1">Cell membrane</location>
        <topology evidence="1">Peripheral membrane protein</topology>
    </subcellularLocation>
</comment>